<proteinExistence type="inferred from homology"/>
<organism evidence="10 11">
    <name type="scientific">Kribbibacterium absianum</name>
    <dbReference type="NCBI Taxonomy" id="3044210"/>
    <lineage>
        <taxon>Bacteria</taxon>
        <taxon>Bacillati</taxon>
        <taxon>Actinomycetota</taxon>
        <taxon>Coriobacteriia</taxon>
        <taxon>Coriobacteriales</taxon>
        <taxon>Kribbibacteriaceae</taxon>
        <taxon>Kribbibacterium</taxon>
    </lineage>
</organism>
<protein>
    <recommendedName>
        <fullName evidence="8">Abasic site processing protein</fullName>
        <ecNumber evidence="8">3.4.-.-</ecNumber>
    </recommendedName>
</protein>
<accession>A0ABT6ZML6</accession>
<feature type="compositionally biased region" description="Basic and acidic residues" evidence="9">
    <location>
        <begin position="213"/>
        <end position="223"/>
    </location>
</feature>
<keyword evidence="5" id="KW-0190">Covalent protein-DNA linkage</keyword>
<evidence type="ECO:0000256" key="9">
    <source>
        <dbReference type="SAM" id="MobiDB-lite"/>
    </source>
</evidence>
<evidence type="ECO:0000256" key="2">
    <source>
        <dbReference type="ARBA" id="ARBA00022670"/>
    </source>
</evidence>
<name>A0ABT6ZML6_9ACTN</name>
<sequence>MCGRMEPLTLRQVMSVLQGLAADAASGVTLDPEWRERLRDVFPGSAVQLMLPLTVLGAETDGPAVEIPGVTSPIAPAQLDWGFSSPSNPKQRVFNTRIETAARDVERGWGLWKEPLENGRCVVPCRSFFEPSRDEKVLSPRTGREIKRQYEFRTAGEDVTLLAAVAQGGRFSVVTTEPNRDMEDIHPRMPLVLEPEEVAVWLGSDYMELRDRSSVRLESRPDDPAPAGQLKLL</sequence>
<dbReference type="Pfam" id="PF02586">
    <property type="entry name" value="SRAP"/>
    <property type="match status" value="1"/>
</dbReference>
<keyword evidence="11" id="KW-1185">Reference proteome</keyword>
<dbReference type="EMBL" id="JASJEX010000005">
    <property type="protein sequence ID" value="MDJ1130291.1"/>
    <property type="molecule type" value="Genomic_DNA"/>
</dbReference>
<dbReference type="EC" id="3.4.-.-" evidence="8"/>
<evidence type="ECO:0000256" key="7">
    <source>
        <dbReference type="ARBA" id="ARBA00023239"/>
    </source>
</evidence>
<comment type="similarity">
    <text evidence="1 8">Belongs to the SOS response-associated peptidase family.</text>
</comment>
<dbReference type="SUPFAM" id="SSF143081">
    <property type="entry name" value="BB1717-like"/>
    <property type="match status" value="1"/>
</dbReference>
<dbReference type="Gene3D" id="3.90.1680.10">
    <property type="entry name" value="SOS response associated peptidase-like"/>
    <property type="match status" value="1"/>
</dbReference>
<evidence type="ECO:0000256" key="8">
    <source>
        <dbReference type="RuleBase" id="RU364100"/>
    </source>
</evidence>
<gene>
    <name evidence="10" type="ORF">QJ043_09410</name>
</gene>
<comment type="caution">
    <text evidence="10">The sequence shown here is derived from an EMBL/GenBank/DDBJ whole genome shotgun (WGS) entry which is preliminary data.</text>
</comment>
<dbReference type="PANTHER" id="PTHR13604:SF0">
    <property type="entry name" value="ABASIC SITE PROCESSING PROTEIN HMCES"/>
    <property type="match status" value="1"/>
</dbReference>
<evidence type="ECO:0000256" key="6">
    <source>
        <dbReference type="ARBA" id="ARBA00023125"/>
    </source>
</evidence>
<keyword evidence="4 8" id="KW-0378">Hydrolase</keyword>
<evidence type="ECO:0000256" key="4">
    <source>
        <dbReference type="ARBA" id="ARBA00022801"/>
    </source>
</evidence>
<feature type="region of interest" description="Disordered" evidence="9">
    <location>
        <begin position="213"/>
        <end position="233"/>
    </location>
</feature>
<evidence type="ECO:0000256" key="5">
    <source>
        <dbReference type="ARBA" id="ARBA00023124"/>
    </source>
</evidence>
<keyword evidence="2 8" id="KW-0645">Protease</keyword>
<keyword evidence="7" id="KW-0456">Lyase</keyword>
<reference evidence="10" key="1">
    <citation type="submission" date="2023-05" db="EMBL/GenBank/DDBJ databases">
        <title>[olsenella] sp. nov., isolated from a pig farm feces dump.</title>
        <authorList>
            <person name="Chang Y.-H."/>
        </authorList>
    </citation>
    <scope>NUCLEOTIDE SEQUENCE</scope>
    <source>
        <strain evidence="10">YH-ols2217</strain>
    </source>
</reference>
<dbReference type="RefSeq" id="WP_283713471.1">
    <property type="nucleotide sequence ID" value="NZ_JASJEW010000004.1"/>
</dbReference>
<evidence type="ECO:0000313" key="11">
    <source>
        <dbReference type="Proteomes" id="UP001431693"/>
    </source>
</evidence>
<keyword evidence="6" id="KW-0238">DNA-binding</keyword>
<evidence type="ECO:0000256" key="1">
    <source>
        <dbReference type="ARBA" id="ARBA00008136"/>
    </source>
</evidence>
<evidence type="ECO:0000256" key="3">
    <source>
        <dbReference type="ARBA" id="ARBA00022763"/>
    </source>
</evidence>
<dbReference type="InterPro" id="IPR003738">
    <property type="entry name" value="SRAP"/>
</dbReference>
<evidence type="ECO:0000313" key="10">
    <source>
        <dbReference type="EMBL" id="MDJ1130291.1"/>
    </source>
</evidence>
<keyword evidence="3" id="KW-0227">DNA damage</keyword>
<dbReference type="Proteomes" id="UP001431693">
    <property type="component" value="Unassembled WGS sequence"/>
</dbReference>
<dbReference type="InterPro" id="IPR036590">
    <property type="entry name" value="SRAP-like"/>
</dbReference>
<dbReference type="PANTHER" id="PTHR13604">
    <property type="entry name" value="DC12-RELATED"/>
    <property type="match status" value="1"/>
</dbReference>